<name>A0ACC3D8E5_9PEZI</name>
<protein>
    <submittedName>
        <fullName evidence="1">Uncharacterized protein</fullName>
    </submittedName>
</protein>
<reference evidence="1" key="1">
    <citation type="submission" date="2024-09" db="EMBL/GenBank/DDBJ databases">
        <title>Black Yeasts Isolated from many extreme environments.</title>
        <authorList>
            <person name="Coleine C."/>
            <person name="Stajich J.E."/>
            <person name="Selbmann L."/>
        </authorList>
    </citation>
    <scope>NUCLEOTIDE SEQUENCE</scope>
    <source>
        <strain evidence="1">CCFEE 5737</strain>
    </source>
</reference>
<gene>
    <name evidence="1" type="ORF">LTS18_000439</name>
</gene>
<evidence type="ECO:0000313" key="2">
    <source>
        <dbReference type="Proteomes" id="UP001186974"/>
    </source>
</evidence>
<organism evidence="1 2">
    <name type="scientific">Coniosporium uncinatum</name>
    <dbReference type="NCBI Taxonomy" id="93489"/>
    <lineage>
        <taxon>Eukaryota</taxon>
        <taxon>Fungi</taxon>
        <taxon>Dikarya</taxon>
        <taxon>Ascomycota</taxon>
        <taxon>Pezizomycotina</taxon>
        <taxon>Dothideomycetes</taxon>
        <taxon>Dothideomycetes incertae sedis</taxon>
        <taxon>Coniosporium</taxon>
    </lineage>
</organism>
<comment type="caution">
    <text evidence="1">The sequence shown here is derived from an EMBL/GenBank/DDBJ whole genome shotgun (WGS) entry which is preliminary data.</text>
</comment>
<proteinExistence type="predicted"/>
<feature type="non-terminal residue" evidence="1">
    <location>
        <position position="1"/>
    </location>
</feature>
<accession>A0ACC3D8E5</accession>
<keyword evidence="2" id="KW-1185">Reference proteome</keyword>
<sequence length="559" mass="61278">VLRDFRVGKEPTSTSDSTYAEHLLEEARTFLRDIGWPVDAERAERVARIALTVHCKAEVAFNTDEAADGDVDVAVSFLLDELHQSDEIVKHTTREAASVVLRSERSEHSRYKGPFEEAKITKDDDPATARAEDKAAVSADTQNESILIINNREEGGITDPAPNQCLYEYASSTQQAAHRGLLAEYVSKDDDDAEPDVTEQGPQHVHHEASPFTCIDAPEVRQDPAQTFTSTNDEPLPFPTPIRAPDHSKDNAATFKDGYIDQKLLAGQPSPTTASHSERGVNSVETAINTRNAPLEASNGPSPSLATQPEHCTNEHDLSDSKSDAKGDAEQRYQPSVPALRWHNPVPLPREGRFDVRLPRKFSGEGRQCLPLLCWPANLPLKENQLFSVDVKDGTCYASSTAREPQCMRVHMSGNINTPNAEPFIVAAPGAKPTLRLVRCRLSRLHLLILKTFVDDDIWNAVGECRDALRARGGQDAKDIALHEGRRGVLKGLTATTGSQVEEIMGQVEEAVRGSEALMIMMGRAGRLLVFVDGEAGQLTWVEDLGGEGTEEAFWVVEG</sequence>
<dbReference type="Proteomes" id="UP001186974">
    <property type="component" value="Unassembled WGS sequence"/>
</dbReference>
<dbReference type="EMBL" id="JAWDJW010006851">
    <property type="protein sequence ID" value="KAK3063428.1"/>
    <property type="molecule type" value="Genomic_DNA"/>
</dbReference>
<evidence type="ECO:0000313" key="1">
    <source>
        <dbReference type="EMBL" id="KAK3063428.1"/>
    </source>
</evidence>